<evidence type="ECO:0008006" key="4">
    <source>
        <dbReference type="Google" id="ProtNLM"/>
    </source>
</evidence>
<sequence>MATFVQIILAGVAPEQIVFKFRNRLFRKPNLLKEERCPPVLSFRFLLTASTAALIVVAAALIAPSAALGQTPARVRGVITAMDDHSITLKDQGGRSLTLKTGAYTTYAELLPSSPDEIKIDDFVGAAVKGTPKSMIAVEVALVPKDMRAGRAAYYGWDALPDPTATHSSVKTPTEMTNGGVTNISETVANKLVDTKATRGAVSAKGGKAGRTLIVAYDGGSKTLQITVPANAPIVRYVLADRSALSIAAAVMIKTNPSGEAGLVSIGKEVIPPM</sequence>
<feature type="transmembrane region" description="Helical" evidence="1">
    <location>
        <begin position="44"/>
        <end position="68"/>
    </location>
</feature>
<dbReference type="RefSeq" id="WP_114208513.1">
    <property type="nucleotide sequence ID" value="NZ_CP030840.1"/>
</dbReference>
<dbReference type="Proteomes" id="UP000253606">
    <property type="component" value="Chromosome"/>
</dbReference>
<dbReference type="KEGG" id="abas:ACPOL_4276"/>
<dbReference type="EMBL" id="CP030840">
    <property type="protein sequence ID" value="AXC13551.1"/>
    <property type="molecule type" value="Genomic_DNA"/>
</dbReference>
<dbReference type="AlphaFoldDB" id="A0A2Z5G340"/>
<organism evidence="2 3">
    <name type="scientific">Acidisarcina polymorpha</name>
    <dbReference type="NCBI Taxonomy" id="2211140"/>
    <lineage>
        <taxon>Bacteria</taxon>
        <taxon>Pseudomonadati</taxon>
        <taxon>Acidobacteriota</taxon>
        <taxon>Terriglobia</taxon>
        <taxon>Terriglobales</taxon>
        <taxon>Acidobacteriaceae</taxon>
        <taxon>Acidisarcina</taxon>
    </lineage>
</organism>
<dbReference type="OrthoDB" id="9799947at2"/>
<gene>
    <name evidence="2" type="ORF">ACPOL_4276</name>
</gene>
<accession>A0A2Z5G340</accession>
<name>A0A2Z5G340_9BACT</name>
<keyword evidence="3" id="KW-1185">Reference proteome</keyword>
<protein>
    <recommendedName>
        <fullName evidence="4">DUF5666 domain-containing protein</fullName>
    </recommendedName>
</protein>
<reference evidence="2 3" key="1">
    <citation type="journal article" date="2018" name="Front. Microbiol.">
        <title>Hydrolytic Capabilities as a Key to Environmental Success: Chitinolytic and Cellulolytic Acidobacteria From Acidic Sub-arctic Soils and Boreal Peatlands.</title>
        <authorList>
            <person name="Belova S.E."/>
            <person name="Ravin N.V."/>
            <person name="Pankratov T.A."/>
            <person name="Rakitin A.L."/>
            <person name="Ivanova A.A."/>
            <person name="Beletsky A.V."/>
            <person name="Mardanov A.V."/>
            <person name="Sinninghe Damste J.S."/>
            <person name="Dedysh S.N."/>
        </authorList>
    </citation>
    <scope>NUCLEOTIDE SEQUENCE [LARGE SCALE GENOMIC DNA]</scope>
    <source>
        <strain evidence="2 3">SBC82</strain>
    </source>
</reference>
<evidence type="ECO:0000256" key="1">
    <source>
        <dbReference type="SAM" id="Phobius"/>
    </source>
</evidence>
<proteinExistence type="predicted"/>
<evidence type="ECO:0000313" key="3">
    <source>
        <dbReference type="Proteomes" id="UP000253606"/>
    </source>
</evidence>
<keyword evidence="1" id="KW-0812">Transmembrane</keyword>
<keyword evidence="1" id="KW-1133">Transmembrane helix</keyword>
<keyword evidence="1" id="KW-0472">Membrane</keyword>
<evidence type="ECO:0000313" key="2">
    <source>
        <dbReference type="EMBL" id="AXC13551.1"/>
    </source>
</evidence>